<evidence type="ECO:0000313" key="3">
    <source>
        <dbReference type="EMBL" id="ORZ34355.1"/>
    </source>
</evidence>
<feature type="compositionally biased region" description="Polar residues" evidence="1">
    <location>
        <begin position="8"/>
        <end position="20"/>
    </location>
</feature>
<evidence type="ECO:0000259" key="2">
    <source>
        <dbReference type="PROSITE" id="PS50249"/>
    </source>
</evidence>
<dbReference type="GO" id="GO:0008237">
    <property type="term" value="F:metallopeptidase activity"/>
    <property type="evidence" value="ECO:0007669"/>
    <property type="project" value="InterPro"/>
</dbReference>
<dbReference type="PANTHER" id="PTHR10540">
    <property type="entry name" value="EUKARYOTIC TRANSLATION INITIATION FACTOR 3 SUBUNIT F-RELATED"/>
    <property type="match status" value="1"/>
</dbReference>
<dbReference type="STRING" id="765915.A0A1Y2HIG9"/>
<dbReference type="GO" id="GO:0003743">
    <property type="term" value="F:translation initiation factor activity"/>
    <property type="evidence" value="ECO:0007669"/>
    <property type="project" value="TreeGrafter"/>
</dbReference>
<dbReference type="GO" id="GO:0071541">
    <property type="term" value="C:eukaryotic translation initiation factor 3 complex, eIF3m"/>
    <property type="evidence" value="ECO:0007669"/>
    <property type="project" value="TreeGrafter"/>
</dbReference>
<reference evidence="3 4" key="1">
    <citation type="submission" date="2016-07" db="EMBL/GenBank/DDBJ databases">
        <title>Pervasive Adenine N6-methylation of Active Genes in Fungi.</title>
        <authorList>
            <consortium name="DOE Joint Genome Institute"/>
            <person name="Mondo S.J."/>
            <person name="Dannebaum R.O."/>
            <person name="Kuo R.C."/>
            <person name="Labutti K."/>
            <person name="Haridas S."/>
            <person name="Kuo A."/>
            <person name="Salamov A."/>
            <person name="Ahrendt S.R."/>
            <person name="Lipzen A."/>
            <person name="Sullivan W."/>
            <person name="Andreopoulos W.B."/>
            <person name="Clum A."/>
            <person name="Lindquist E."/>
            <person name="Daum C."/>
            <person name="Ramamoorthy G.K."/>
            <person name="Gryganskyi A."/>
            <person name="Culley D."/>
            <person name="Magnuson J.K."/>
            <person name="James T.Y."/>
            <person name="O'Malley M.A."/>
            <person name="Stajich J.E."/>
            <person name="Spatafora J.W."/>
            <person name="Visel A."/>
            <person name="Grigoriev I.V."/>
        </authorList>
    </citation>
    <scope>NUCLEOTIDE SEQUENCE [LARGE SCALE GENOMIC DNA]</scope>
    <source>
        <strain evidence="3 4">PL171</strain>
    </source>
</reference>
<dbReference type="OrthoDB" id="25498at2759"/>
<dbReference type="GO" id="GO:0031369">
    <property type="term" value="F:translation initiation factor binding"/>
    <property type="evidence" value="ECO:0007669"/>
    <property type="project" value="TreeGrafter"/>
</dbReference>
<evidence type="ECO:0000313" key="4">
    <source>
        <dbReference type="Proteomes" id="UP000193411"/>
    </source>
</evidence>
<dbReference type="Proteomes" id="UP000193411">
    <property type="component" value="Unassembled WGS sequence"/>
</dbReference>
<dbReference type="EMBL" id="MCFL01000029">
    <property type="protein sequence ID" value="ORZ34355.1"/>
    <property type="molecule type" value="Genomic_DNA"/>
</dbReference>
<dbReference type="PANTHER" id="PTHR10540:SF6">
    <property type="entry name" value="EUKARYOTIC TRANSLATION INITIATION FACTOR 3 SUBUNIT F"/>
    <property type="match status" value="1"/>
</dbReference>
<feature type="region of interest" description="Disordered" evidence="1">
    <location>
        <begin position="1"/>
        <end position="21"/>
    </location>
</feature>
<organism evidence="3 4">
    <name type="scientific">Catenaria anguillulae PL171</name>
    <dbReference type="NCBI Taxonomy" id="765915"/>
    <lineage>
        <taxon>Eukaryota</taxon>
        <taxon>Fungi</taxon>
        <taxon>Fungi incertae sedis</taxon>
        <taxon>Blastocladiomycota</taxon>
        <taxon>Blastocladiomycetes</taxon>
        <taxon>Blastocladiales</taxon>
        <taxon>Catenariaceae</taxon>
        <taxon>Catenaria</taxon>
    </lineage>
</organism>
<dbReference type="AlphaFoldDB" id="A0A1Y2HIG9"/>
<comment type="caution">
    <text evidence="3">The sequence shown here is derived from an EMBL/GenBank/DDBJ whole genome shotgun (WGS) entry which is preliminary data.</text>
</comment>
<dbReference type="PROSITE" id="PS50249">
    <property type="entry name" value="MPN"/>
    <property type="match status" value="1"/>
</dbReference>
<dbReference type="InterPro" id="IPR000555">
    <property type="entry name" value="JAMM/MPN+_dom"/>
</dbReference>
<dbReference type="InterPro" id="IPR037518">
    <property type="entry name" value="MPN"/>
</dbReference>
<dbReference type="Gene3D" id="3.40.140.10">
    <property type="entry name" value="Cytidine Deaminase, domain 2"/>
    <property type="match status" value="1"/>
</dbReference>
<gene>
    <name evidence="3" type="ORF">BCR44DRAFT_45260</name>
</gene>
<keyword evidence="4" id="KW-1185">Reference proteome</keyword>
<accession>A0A1Y2HIG9</accession>
<protein>
    <recommendedName>
        <fullName evidence="2">MPN domain-containing protein</fullName>
    </recommendedName>
</protein>
<proteinExistence type="predicted"/>
<evidence type="ECO:0000256" key="1">
    <source>
        <dbReference type="SAM" id="MobiDB-lite"/>
    </source>
</evidence>
<dbReference type="Pfam" id="PF01398">
    <property type="entry name" value="JAB"/>
    <property type="match status" value="1"/>
</dbReference>
<feature type="domain" description="MPN" evidence="2">
    <location>
        <begin position="75"/>
        <end position="207"/>
    </location>
</feature>
<dbReference type="SMART" id="SM00232">
    <property type="entry name" value="JAB_MPN"/>
    <property type="match status" value="1"/>
</dbReference>
<name>A0A1Y2HIG9_9FUNG</name>
<sequence>MHTDSERNPINTTMFATQHQAPPATLNLGKLSSGALAAGTASGSSASAAAAAAAAAAPSAASHALTHPTSASLSARVHLVALLSILDHWTHRSEDSSRVVGALLGTRSADGRSMQITDAFPIVLLDQDTSIDVDFATSMYQLRRRTNTKEVVLGWYSTGTQLDDTTSALHDWVETNLIAGAVNQGSSSASSSSSAAAPTSTASAIHLLVDTSLQTDSMPVLGFLGTPVNSLNDGVQGRMFLPLPVQVAPADHELSGLEAIATAALPSNNNTAEIVPRVGIPQAHGRIAKLESLVDGCIALAQDTLEALMAGEVTSPAHAAEINRLGHALRKVVQTRTYEKDVKVLETEIRDLKTVLDLAGQARKQIQLSELIMYGAAYKH</sequence>